<reference evidence="3" key="1">
    <citation type="submission" date="2023-08" db="EMBL/GenBank/DDBJ databases">
        <title>Draft sequence of the Babesia gibsoni genome.</title>
        <authorList>
            <person name="Yamagishi J.Y."/>
            <person name="Xuan X.X."/>
        </authorList>
    </citation>
    <scope>NUCLEOTIDE SEQUENCE</scope>
    <source>
        <strain evidence="3">Azabu</strain>
    </source>
</reference>
<feature type="chain" id="PRO_5042259394" evidence="2">
    <location>
        <begin position="23"/>
        <end position="494"/>
    </location>
</feature>
<protein>
    <submittedName>
        <fullName evidence="3">Uncharacterized protein</fullName>
    </submittedName>
</protein>
<gene>
    <name evidence="3" type="ORF">BgAZ_102440</name>
</gene>
<evidence type="ECO:0000256" key="1">
    <source>
        <dbReference type="SAM" id="MobiDB-lite"/>
    </source>
</evidence>
<sequence>MKTMPVLVMILNFLCLANVTTALVCRRALNFNAGIDCSGPHIASQTHDRNVFISSNNRSVYLGFLYRNCSPTSYHGGGYNFRSPLLAKEENVEEVIQGIYDSLKAKQTTFVDLQNRLKEAGISLEGCKKPDDVIRRVAQLDVLGKDRLEDEIKKTDPKFQAILNDVFSAKLSSYKSKGSKDRGSYIASLREILKKNKVDIDEKATDEAIIRLASEIESAERLALQLPDTMPGNDGSQKIDSYKEEADSIFGAYKKLSDDKSRDVFMSQVKEALEALNIDYKDCNNDEEIINRLAYARVFPRVEKPKAQKKKDNRKLPQGPSWDKMMANNNDPFAGLFNFGNMQGLFDMGNGLFEDQDMSNLFEEGDGMEGSFSVLKDIAKMFGVDLGDNNKQKLVFDNEESPATTPHAEVEEETEDTEEEEIDDDELRSIFMKAKETNDRTLMRILSKCSKDSVMRDALKMANRDGYEAAKDEYKDNKSVLYILEKLYERGVFE</sequence>
<evidence type="ECO:0000313" key="4">
    <source>
        <dbReference type="Proteomes" id="UP001230268"/>
    </source>
</evidence>
<dbReference type="Proteomes" id="UP001230268">
    <property type="component" value="Unassembled WGS sequence"/>
</dbReference>
<proteinExistence type="predicted"/>
<accession>A0AAD8PF92</accession>
<feature type="compositionally biased region" description="Acidic residues" evidence="1">
    <location>
        <begin position="410"/>
        <end position="423"/>
    </location>
</feature>
<organism evidence="3 4">
    <name type="scientific">Babesia gibsoni</name>
    <dbReference type="NCBI Taxonomy" id="33632"/>
    <lineage>
        <taxon>Eukaryota</taxon>
        <taxon>Sar</taxon>
        <taxon>Alveolata</taxon>
        <taxon>Apicomplexa</taxon>
        <taxon>Aconoidasida</taxon>
        <taxon>Piroplasmida</taxon>
        <taxon>Babesiidae</taxon>
        <taxon>Babesia</taxon>
    </lineage>
</organism>
<dbReference type="AlphaFoldDB" id="A0AAD8PF92"/>
<feature type="region of interest" description="Disordered" evidence="1">
    <location>
        <begin position="304"/>
        <end position="324"/>
    </location>
</feature>
<keyword evidence="2" id="KW-0732">Signal</keyword>
<keyword evidence="4" id="KW-1185">Reference proteome</keyword>
<comment type="caution">
    <text evidence="3">The sequence shown here is derived from an EMBL/GenBank/DDBJ whole genome shotgun (WGS) entry which is preliminary data.</text>
</comment>
<evidence type="ECO:0000313" key="3">
    <source>
        <dbReference type="EMBL" id="KAK1444338.1"/>
    </source>
</evidence>
<feature type="region of interest" description="Disordered" evidence="1">
    <location>
        <begin position="396"/>
        <end position="423"/>
    </location>
</feature>
<name>A0AAD8PF92_BABGI</name>
<feature type="signal peptide" evidence="2">
    <location>
        <begin position="1"/>
        <end position="22"/>
    </location>
</feature>
<evidence type="ECO:0000256" key="2">
    <source>
        <dbReference type="SAM" id="SignalP"/>
    </source>
</evidence>
<dbReference type="EMBL" id="JAVEPI010000001">
    <property type="protein sequence ID" value="KAK1444338.1"/>
    <property type="molecule type" value="Genomic_DNA"/>
</dbReference>